<feature type="domain" description="Cytochrome b561 bacterial/Ni-hydrogenase" evidence="14">
    <location>
        <begin position="21"/>
        <end position="200"/>
    </location>
</feature>
<dbReference type="Pfam" id="PF01292">
    <property type="entry name" value="Ni_hydr_CYTB"/>
    <property type="match status" value="1"/>
</dbReference>
<accession>A0A069PQJ2</accession>
<keyword evidence="11 13" id="KW-0472">Membrane</keyword>
<dbReference type="SUPFAM" id="SSF81342">
    <property type="entry name" value="Transmembrane di-heme cytochromes"/>
    <property type="match status" value="1"/>
</dbReference>
<organism evidence="15 16">
    <name type="scientific">Caballeronia glathei</name>
    <dbReference type="NCBI Taxonomy" id="60547"/>
    <lineage>
        <taxon>Bacteria</taxon>
        <taxon>Pseudomonadati</taxon>
        <taxon>Pseudomonadota</taxon>
        <taxon>Betaproteobacteria</taxon>
        <taxon>Burkholderiales</taxon>
        <taxon>Burkholderiaceae</taxon>
        <taxon>Caballeronia</taxon>
    </lineage>
</organism>
<protein>
    <submittedName>
        <fullName evidence="15">Cytochrome B561</fullName>
    </submittedName>
</protein>
<evidence type="ECO:0000256" key="9">
    <source>
        <dbReference type="ARBA" id="ARBA00022989"/>
    </source>
</evidence>
<dbReference type="STRING" id="60547.GCA_000751215_03726"/>
<keyword evidence="3" id="KW-0813">Transport</keyword>
<evidence type="ECO:0000256" key="13">
    <source>
        <dbReference type="SAM" id="Phobius"/>
    </source>
</evidence>
<evidence type="ECO:0000259" key="14">
    <source>
        <dbReference type="Pfam" id="PF01292"/>
    </source>
</evidence>
<evidence type="ECO:0000256" key="12">
    <source>
        <dbReference type="ARBA" id="ARBA00037975"/>
    </source>
</evidence>
<evidence type="ECO:0000256" key="4">
    <source>
        <dbReference type="ARBA" id="ARBA00022475"/>
    </source>
</evidence>
<dbReference type="RefSeq" id="WP_051672537.1">
    <property type="nucleotide sequence ID" value="NZ_CADFFX010000002.1"/>
</dbReference>
<dbReference type="GO" id="GO:0005886">
    <property type="term" value="C:plasma membrane"/>
    <property type="evidence" value="ECO:0007669"/>
    <property type="project" value="UniProtKB-SubCell"/>
</dbReference>
<dbReference type="EMBL" id="JFHC01000020">
    <property type="protein sequence ID" value="KDR42129.1"/>
    <property type="molecule type" value="Genomic_DNA"/>
</dbReference>
<evidence type="ECO:0000256" key="7">
    <source>
        <dbReference type="ARBA" id="ARBA00022723"/>
    </source>
</evidence>
<evidence type="ECO:0000313" key="15">
    <source>
        <dbReference type="EMBL" id="KDR42129.1"/>
    </source>
</evidence>
<comment type="caution">
    <text evidence="15">The sequence shown here is derived from an EMBL/GenBank/DDBJ whole genome shotgun (WGS) entry which is preliminary data.</text>
</comment>
<dbReference type="InterPro" id="IPR011577">
    <property type="entry name" value="Cyt_b561_bac/Ni-Hgenase"/>
</dbReference>
<dbReference type="PANTHER" id="PTHR30529:SF1">
    <property type="entry name" value="CYTOCHROME B561 HOMOLOG 2"/>
    <property type="match status" value="1"/>
</dbReference>
<comment type="cofactor">
    <cofactor evidence="1">
        <name>heme b</name>
        <dbReference type="ChEBI" id="CHEBI:60344"/>
    </cofactor>
</comment>
<feature type="transmembrane region" description="Helical" evidence="13">
    <location>
        <begin position="167"/>
        <end position="188"/>
    </location>
</feature>
<reference evidence="15 16" key="1">
    <citation type="submission" date="2014-03" db="EMBL/GenBank/DDBJ databases">
        <title>Draft Genome Sequences of Four Burkholderia Strains.</title>
        <authorList>
            <person name="Liu X.Y."/>
            <person name="Li C.X."/>
            <person name="Xu J.H."/>
        </authorList>
    </citation>
    <scope>NUCLEOTIDE SEQUENCE [LARGE SCALE GENOMIC DNA]</scope>
    <source>
        <strain evidence="15 16">DSM 50014</strain>
    </source>
</reference>
<evidence type="ECO:0000256" key="3">
    <source>
        <dbReference type="ARBA" id="ARBA00022448"/>
    </source>
</evidence>
<comment type="subcellular location">
    <subcellularLocation>
        <location evidence="2">Cell membrane</location>
        <topology evidence="2">Multi-pass membrane protein</topology>
    </subcellularLocation>
</comment>
<sequence>MSLTNTRSTFEQMAAEPASKYTRTAMVLHWTIALLIIVNVMLGLGSESLPDSMVRFAIDTHKSIGITVLGLVILRILWRTTHRPPPMPRSFPKLEQIAAHVAHFLLYLLMIALPLSGWMHDSAWKDAATHPMYYFGLFTWPRVGFIEHIDPQVRETLHTRLGMLHTWFGYALYALFAMHIGGALKHSWIDRRSVISRMVP</sequence>
<feature type="transmembrane region" description="Helical" evidence="13">
    <location>
        <begin position="62"/>
        <end position="78"/>
    </location>
</feature>
<comment type="similarity">
    <text evidence="12">Belongs to the cytochrome b561 family.</text>
</comment>
<keyword evidence="5" id="KW-0349">Heme</keyword>
<keyword evidence="16" id="KW-1185">Reference proteome</keyword>
<feature type="transmembrane region" description="Helical" evidence="13">
    <location>
        <begin position="21"/>
        <end position="42"/>
    </location>
</feature>
<evidence type="ECO:0000256" key="10">
    <source>
        <dbReference type="ARBA" id="ARBA00023004"/>
    </source>
</evidence>
<keyword evidence="6 13" id="KW-0812">Transmembrane</keyword>
<evidence type="ECO:0000313" key="16">
    <source>
        <dbReference type="Proteomes" id="UP000027466"/>
    </source>
</evidence>
<dbReference type="InterPro" id="IPR052168">
    <property type="entry name" value="Cytochrome_b561_oxidase"/>
</dbReference>
<name>A0A069PQJ2_9BURK</name>
<dbReference type="GO" id="GO:0022904">
    <property type="term" value="P:respiratory electron transport chain"/>
    <property type="evidence" value="ECO:0007669"/>
    <property type="project" value="InterPro"/>
</dbReference>
<dbReference type="Gene3D" id="1.20.950.20">
    <property type="entry name" value="Transmembrane di-heme cytochromes, Chain C"/>
    <property type="match status" value="1"/>
</dbReference>
<evidence type="ECO:0000256" key="6">
    <source>
        <dbReference type="ARBA" id="ARBA00022692"/>
    </source>
</evidence>
<dbReference type="PANTHER" id="PTHR30529">
    <property type="entry name" value="CYTOCHROME B561"/>
    <property type="match status" value="1"/>
</dbReference>
<keyword evidence="4" id="KW-1003">Cell membrane</keyword>
<evidence type="ECO:0000256" key="8">
    <source>
        <dbReference type="ARBA" id="ARBA00022982"/>
    </source>
</evidence>
<keyword evidence="9 13" id="KW-1133">Transmembrane helix</keyword>
<evidence type="ECO:0000256" key="2">
    <source>
        <dbReference type="ARBA" id="ARBA00004651"/>
    </source>
</evidence>
<evidence type="ECO:0000256" key="11">
    <source>
        <dbReference type="ARBA" id="ARBA00023136"/>
    </source>
</evidence>
<dbReference type="InterPro" id="IPR016174">
    <property type="entry name" value="Di-haem_cyt_TM"/>
</dbReference>
<evidence type="ECO:0000256" key="1">
    <source>
        <dbReference type="ARBA" id="ARBA00001970"/>
    </source>
</evidence>
<dbReference type="AlphaFoldDB" id="A0A069PQJ2"/>
<proteinExistence type="inferred from homology"/>
<keyword evidence="7" id="KW-0479">Metal-binding</keyword>
<dbReference type="GO" id="GO:0020037">
    <property type="term" value="F:heme binding"/>
    <property type="evidence" value="ECO:0007669"/>
    <property type="project" value="TreeGrafter"/>
</dbReference>
<keyword evidence="8" id="KW-0249">Electron transport</keyword>
<dbReference type="GO" id="GO:0046872">
    <property type="term" value="F:metal ion binding"/>
    <property type="evidence" value="ECO:0007669"/>
    <property type="project" value="UniProtKB-KW"/>
</dbReference>
<evidence type="ECO:0000256" key="5">
    <source>
        <dbReference type="ARBA" id="ARBA00022617"/>
    </source>
</evidence>
<dbReference type="Proteomes" id="UP000027466">
    <property type="component" value="Unassembled WGS sequence"/>
</dbReference>
<feature type="transmembrane region" description="Helical" evidence="13">
    <location>
        <begin position="98"/>
        <end position="119"/>
    </location>
</feature>
<gene>
    <name evidence="15" type="ORF">BG61_13425</name>
</gene>
<keyword evidence="10" id="KW-0408">Iron</keyword>
<dbReference type="GO" id="GO:0009055">
    <property type="term" value="F:electron transfer activity"/>
    <property type="evidence" value="ECO:0007669"/>
    <property type="project" value="InterPro"/>
</dbReference>